<dbReference type="Pfam" id="PF13923">
    <property type="entry name" value="zf-C3HC4_2"/>
    <property type="match status" value="1"/>
</dbReference>
<dbReference type="eggNOG" id="KOG2660">
    <property type="taxonomic scope" value="Eukaryota"/>
</dbReference>
<evidence type="ECO:0000256" key="5">
    <source>
        <dbReference type="ARBA" id="ARBA00023242"/>
    </source>
</evidence>
<protein>
    <recommendedName>
        <fullName evidence="8">RING-type domain-containing protein</fullName>
    </recommendedName>
</protein>
<dbReference type="SUPFAM" id="SSF57850">
    <property type="entry name" value="RING/U-box"/>
    <property type="match status" value="1"/>
</dbReference>
<dbReference type="RefSeq" id="XP_002293905.1">
    <property type="nucleotide sequence ID" value="XM_002293869.1"/>
</dbReference>
<dbReference type="AlphaFoldDB" id="B8CC82"/>
<dbReference type="CDD" id="cd16102">
    <property type="entry name" value="RAWUL_PCGF_like"/>
    <property type="match status" value="1"/>
</dbReference>
<dbReference type="GeneID" id="7451210"/>
<dbReference type="InterPro" id="IPR032443">
    <property type="entry name" value="RAWUL"/>
</dbReference>
<sequence>MASTKQTAAASPDKYIPDEGTKESSTGAKRKRDDGEAKATKHNDDEASDGDGDGAADASDRDGDNNDDDEQSTNSKEEPIDKEARPSSIILRTAGASFVDFPVSNLRDHLICSLCKGYFRDPYTVADCLHSFCRSCLIAQFTVGRHRCPTCDISLEPDPFREVLADRTLQEVVEKVFPWMQTKEEQDEKEFYASRGIKLKPEYVVESSRSPDEKGWGGGEAAPDGKSSQTVVPTQESMSDMLDLQLEPDESAPDAQSMPPLRNPTLRTSGRLKIVSVKKYLLQRLGLKNAKTSIEVLCNGDPMGNELSLIFILRTRWLSPNNVLTLKYRLMEEHANTRGNLTAEEKFLPYKTLSL</sequence>
<dbReference type="PROSITE" id="PS00518">
    <property type="entry name" value="ZF_RING_1"/>
    <property type="match status" value="1"/>
</dbReference>
<evidence type="ECO:0000256" key="6">
    <source>
        <dbReference type="PROSITE-ProRule" id="PRU00175"/>
    </source>
</evidence>
<organism evidence="9 10">
    <name type="scientific">Thalassiosira pseudonana</name>
    <name type="common">Marine diatom</name>
    <name type="synonym">Cyclotella nana</name>
    <dbReference type="NCBI Taxonomy" id="35128"/>
    <lineage>
        <taxon>Eukaryota</taxon>
        <taxon>Sar</taxon>
        <taxon>Stramenopiles</taxon>
        <taxon>Ochrophyta</taxon>
        <taxon>Bacillariophyta</taxon>
        <taxon>Coscinodiscophyceae</taxon>
        <taxon>Thalassiosirophycidae</taxon>
        <taxon>Thalassiosirales</taxon>
        <taxon>Thalassiosiraceae</taxon>
        <taxon>Thalassiosira</taxon>
    </lineage>
</organism>
<dbReference type="GO" id="GO:0035102">
    <property type="term" value="C:PRC1 complex"/>
    <property type="evidence" value="ECO:0000318"/>
    <property type="project" value="GO_Central"/>
</dbReference>
<evidence type="ECO:0000259" key="8">
    <source>
        <dbReference type="PROSITE" id="PS50089"/>
    </source>
</evidence>
<reference evidence="9 10" key="1">
    <citation type="journal article" date="2004" name="Science">
        <title>The genome of the diatom Thalassiosira pseudonana: ecology, evolution, and metabolism.</title>
        <authorList>
            <person name="Armbrust E.V."/>
            <person name="Berges J.A."/>
            <person name="Bowler C."/>
            <person name="Green B.R."/>
            <person name="Martinez D."/>
            <person name="Putnam N.H."/>
            <person name="Zhou S."/>
            <person name="Allen A.E."/>
            <person name="Apt K.E."/>
            <person name="Bechner M."/>
            <person name="Brzezinski M.A."/>
            <person name="Chaal B.K."/>
            <person name="Chiovitti A."/>
            <person name="Davis A.K."/>
            <person name="Demarest M.S."/>
            <person name="Detter J.C."/>
            <person name="Glavina T."/>
            <person name="Goodstein D."/>
            <person name="Hadi M.Z."/>
            <person name="Hellsten U."/>
            <person name="Hildebrand M."/>
            <person name="Jenkins B.D."/>
            <person name="Jurka J."/>
            <person name="Kapitonov V.V."/>
            <person name="Kroger N."/>
            <person name="Lau W.W."/>
            <person name="Lane T.W."/>
            <person name="Larimer F.W."/>
            <person name="Lippmeier J.C."/>
            <person name="Lucas S."/>
            <person name="Medina M."/>
            <person name="Montsant A."/>
            <person name="Obornik M."/>
            <person name="Parker M.S."/>
            <person name="Palenik B."/>
            <person name="Pazour G.J."/>
            <person name="Richardson P.M."/>
            <person name="Rynearson T.A."/>
            <person name="Saito M.A."/>
            <person name="Schwartz D.C."/>
            <person name="Thamatrakoln K."/>
            <person name="Valentin K."/>
            <person name="Vardi A."/>
            <person name="Wilkerson F.P."/>
            <person name="Rokhsar D.S."/>
        </authorList>
    </citation>
    <scope>NUCLEOTIDE SEQUENCE [LARGE SCALE GENOMIC DNA]</scope>
    <source>
        <strain evidence="9 10">CCMP1335</strain>
    </source>
</reference>
<feature type="region of interest" description="Disordered" evidence="7">
    <location>
        <begin position="208"/>
        <end position="237"/>
    </location>
</feature>
<comment type="subcellular location">
    <subcellularLocation>
        <location evidence="1">Nucleus</location>
    </subcellularLocation>
</comment>
<dbReference type="SMART" id="SM00184">
    <property type="entry name" value="RING"/>
    <property type="match status" value="1"/>
</dbReference>
<keyword evidence="4" id="KW-0862">Zinc</keyword>
<keyword evidence="10" id="KW-1185">Reference proteome</keyword>
<feature type="compositionally biased region" description="Basic and acidic residues" evidence="7">
    <location>
        <begin position="75"/>
        <end position="85"/>
    </location>
</feature>
<evidence type="ECO:0000256" key="3">
    <source>
        <dbReference type="ARBA" id="ARBA00022771"/>
    </source>
</evidence>
<proteinExistence type="predicted"/>
<keyword evidence="3 6" id="KW-0863">Zinc-finger</keyword>
<dbReference type="CDD" id="cd16525">
    <property type="entry name" value="RING-HC_PCGF"/>
    <property type="match status" value="1"/>
</dbReference>
<accession>B8CC82</accession>
<dbReference type="Gene3D" id="3.10.20.90">
    <property type="entry name" value="Phosphatidylinositol 3-kinase Catalytic Subunit, Chain A, domain 1"/>
    <property type="match status" value="1"/>
</dbReference>
<dbReference type="STRING" id="35128.B8CC82"/>
<dbReference type="PaxDb" id="35128-Thaps9763"/>
<keyword evidence="2" id="KW-0479">Metal-binding</keyword>
<dbReference type="GO" id="GO:0008270">
    <property type="term" value="F:zinc ion binding"/>
    <property type="evidence" value="ECO:0007669"/>
    <property type="project" value="UniProtKB-KW"/>
</dbReference>
<feature type="domain" description="RING-type" evidence="8">
    <location>
        <begin position="112"/>
        <end position="152"/>
    </location>
</feature>
<dbReference type="InterPro" id="IPR001841">
    <property type="entry name" value="Znf_RING"/>
</dbReference>
<dbReference type="HOGENOM" id="CLU_781889_0_0_1"/>
<name>B8CC82_THAPS</name>
<dbReference type="InterPro" id="IPR017907">
    <property type="entry name" value="Znf_RING_CS"/>
</dbReference>
<dbReference type="Gene3D" id="3.30.40.10">
    <property type="entry name" value="Zinc/RING finger domain, C3HC4 (zinc finger)"/>
    <property type="match status" value="1"/>
</dbReference>
<feature type="region of interest" description="Disordered" evidence="7">
    <location>
        <begin position="1"/>
        <end position="87"/>
    </location>
</feature>
<dbReference type="Pfam" id="PF16207">
    <property type="entry name" value="RAWUL"/>
    <property type="match status" value="1"/>
</dbReference>
<dbReference type="InterPro" id="IPR013083">
    <property type="entry name" value="Znf_RING/FYVE/PHD"/>
</dbReference>
<dbReference type="InParanoid" id="B8CC82"/>
<gene>
    <name evidence="9" type="ORF">THAPSDRAFT_9763</name>
</gene>
<feature type="compositionally biased region" description="Basic and acidic residues" evidence="7">
    <location>
        <begin position="31"/>
        <end position="45"/>
    </location>
</feature>
<feature type="compositionally biased region" description="Polar residues" evidence="7">
    <location>
        <begin position="226"/>
        <end position="237"/>
    </location>
</feature>
<dbReference type="OMA" id="EAHTIME"/>
<dbReference type="PROSITE" id="PS50089">
    <property type="entry name" value="ZF_RING_2"/>
    <property type="match status" value="1"/>
</dbReference>
<keyword evidence="5" id="KW-0539">Nucleus</keyword>
<dbReference type="EMBL" id="CM000649">
    <property type="protein sequence ID" value="EED88914.1"/>
    <property type="molecule type" value="Genomic_DNA"/>
</dbReference>
<dbReference type="GO" id="GO:0006357">
    <property type="term" value="P:regulation of transcription by RNA polymerase II"/>
    <property type="evidence" value="ECO:0000318"/>
    <property type="project" value="GO_Central"/>
</dbReference>
<evidence type="ECO:0000256" key="4">
    <source>
        <dbReference type="ARBA" id="ARBA00022833"/>
    </source>
</evidence>
<evidence type="ECO:0000256" key="2">
    <source>
        <dbReference type="ARBA" id="ARBA00022723"/>
    </source>
</evidence>
<dbReference type="FunFam" id="3.30.40.10:FF:000033">
    <property type="entry name" value="Polycomb group RING finger protein 3"/>
    <property type="match status" value="1"/>
</dbReference>
<evidence type="ECO:0000256" key="7">
    <source>
        <dbReference type="SAM" id="MobiDB-lite"/>
    </source>
</evidence>
<dbReference type="PANTHER" id="PTHR45893">
    <property type="entry name" value="POLYCOMB GROUP RING FINGER PROTEIN"/>
    <property type="match status" value="1"/>
</dbReference>
<reference evidence="9 10" key="2">
    <citation type="journal article" date="2008" name="Nature">
        <title>The Phaeodactylum genome reveals the evolutionary history of diatom genomes.</title>
        <authorList>
            <person name="Bowler C."/>
            <person name="Allen A.E."/>
            <person name="Badger J.H."/>
            <person name="Grimwood J."/>
            <person name="Jabbari K."/>
            <person name="Kuo A."/>
            <person name="Maheswari U."/>
            <person name="Martens C."/>
            <person name="Maumus F."/>
            <person name="Otillar R.P."/>
            <person name="Rayko E."/>
            <person name="Salamov A."/>
            <person name="Vandepoele K."/>
            <person name="Beszteri B."/>
            <person name="Gruber A."/>
            <person name="Heijde M."/>
            <person name="Katinka M."/>
            <person name="Mock T."/>
            <person name="Valentin K."/>
            <person name="Verret F."/>
            <person name="Berges J.A."/>
            <person name="Brownlee C."/>
            <person name="Cadoret J.P."/>
            <person name="Chiovitti A."/>
            <person name="Choi C.J."/>
            <person name="Coesel S."/>
            <person name="De Martino A."/>
            <person name="Detter J.C."/>
            <person name="Durkin C."/>
            <person name="Falciatore A."/>
            <person name="Fournet J."/>
            <person name="Haruta M."/>
            <person name="Huysman M.J."/>
            <person name="Jenkins B.D."/>
            <person name="Jiroutova K."/>
            <person name="Jorgensen R.E."/>
            <person name="Joubert Y."/>
            <person name="Kaplan A."/>
            <person name="Kroger N."/>
            <person name="Kroth P.G."/>
            <person name="La Roche J."/>
            <person name="Lindquist E."/>
            <person name="Lommer M."/>
            <person name="Martin-Jezequel V."/>
            <person name="Lopez P.J."/>
            <person name="Lucas S."/>
            <person name="Mangogna M."/>
            <person name="McGinnis K."/>
            <person name="Medlin L.K."/>
            <person name="Montsant A."/>
            <person name="Oudot-Le Secq M.P."/>
            <person name="Napoli C."/>
            <person name="Obornik M."/>
            <person name="Parker M.S."/>
            <person name="Petit J.L."/>
            <person name="Porcel B.M."/>
            <person name="Poulsen N."/>
            <person name="Robison M."/>
            <person name="Rychlewski L."/>
            <person name="Rynearson T.A."/>
            <person name="Schmutz J."/>
            <person name="Shapiro H."/>
            <person name="Siaut M."/>
            <person name="Stanley M."/>
            <person name="Sussman M.R."/>
            <person name="Taylor A.R."/>
            <person name="Vardi A."/>
            <person name="von Dassow P."/>
            <person name="Vyverman W."/>
            <person name="Willis A."/>
            <person name="Wyrwicz L.S."/>
            <person name="Rokhsar D.S."/>
            <person name="Weissenbach J."/>
            <person name="Armbrust E.V."/>
            <person name="Green B.R."/>
            <person name="Van de Peer Y."/>
            <person name="Grigoriev I.V."/>
        </authorList>
    </citation>
    <scope>NUCLEOTIDE SEQUENCE [LARGE SCALE GENOMIC DNA]</scope>
    <source>
        <strain evidence="9 10">CCMP1335</strain>
    </source>
</reference>
<evidence type="ECO:0000313" key="9">
    <source>
        <dbReference type="EMBL" id="EED88914.1"/>
    </source>
</evidence>
<dbReference type="KEGG" id="tps:THAPSDRAFT_9763"/>
<dbReference type="Proteomes" id="UP000001449">
    <property type="component" value="Chromosome 14"/>
</dbReference>
<evidence type="ECO:0000256" key="1">
    <source>
        <dbReference type="ARBA" id="ARBA00004123"/>
    </source>
</evidence>
<evidence type="ECO:0000313" key="10">
    <source>
        <dbReference type="Proteomes" id="UP000001449"/>
    </source>
</evidence>
<dbReference type="InterPro" id="IPR051507">
    <property type="entry name" value="PcG_RING_finger"/>
</dbReference>